<name>A0AAD4NH72_9BILA</name>
<feature type="region of interest" description="Disordered" evidence="1">
    <location>
        <begin position="54"/>
        <end position="83"/>
    </location>
</feature>
<gene>
    <name evidence="2" type="ORF">DdX_01605</name>
</gene>
<evidence type="ECO:0000256" key="1">
    <source>
        <dbReference type="SAM" id="MobiDB-lite"/>
    </source>
</evidence>
<evidence type="ECO:0000313" key="2">
    <source>
        <dbReference type="EMBL" id="KAI1729368.1"/>
    </source>
</evidence>
<protein>
    <submittedName>
        <fullName evidence="2">Uncharacterized protein</fullName>
    </submittedName>
</protein>
<sequence length="83" mass="9047">MFRRILTGEGATISVGFHTVAAMVLALTVLVRREGEPPEGDKFWFPLYYHGALKTDSPLRSSGKSTQKRLSFGNASASGKFVT</sequence>
<proteinExistence type="predicted"/>
<comment type="caution">
    <text evidence="2">The sequence shown here is derived from an EMBL/GenBank/DDBJ whole genome shotgun (WGS) entry which is preliminary data.</text>
</comment>
<feature type="compositionally biased region" description="Polar residues" evidence="1">
    <location>
        <begin position="58"/>
        <end position="77"/>
    </location>
</feature>
<reference evidence="2" key="1">
    <citation type="submission" date="2022-01" db="EMBL/GenBank/DDBJ databases">
        <title>Genome Sequence Resource for Two Populations of Ditylenchus destructor, the Migratory Endoparasitic Phytonematode.</title>
        <authorList>
            <person name="Zhang H."/>
            <person name="Lin R."/>
            <person name="Xie B."/>
        </authorList>
    </citation>
    <scope>NUCLEOTIDE SEQUENCE</scope>
    <source>
        <strain evidence="2">BazhouSP</strain>
    </source>
</reference>
<evidence type="ECO:0000313" key="3">
    <source>
        <dbReference type="Proteomes" id="UP001201812"/>
    </source>
</evidence>
<dbReference type="EMBL" id="JAKKPZ010000001">
    <property type="protein sequence ID" value="KAI1729368.1"/>
    <property type="molecule type" value="Genomic_DNA"/>
</dbReference>
<dbReference type="Proteomes" id="UP001201812">
    <property type="component" value="Unassembled WGS sequence"/>
</dbReference>
<dbReference type="AlphaFoldDB" id="A0AAD4NH72"/>
<organism evidence="2 3">
    <name type="scientific">Ditylenchus destructor</name>
    <dbReference type="NCBI Taxonomy" id="166010"/>
    <lineage>
        <taxon>Eukaryota</taxon>
        <taxon>Metazoa</taxon>
        <taxon>Ecdysozoa</taxon>
        <taxon>Nematoda</taxon>
        <taxon>Chromadorea</taxon>
        <taxon>Rhabditida</taxon>
        <taxon>Tylenchina</taxon>
        <taxon>Tylenchomorpha</taxon>
        <taxon>Sphaerularioidea</taxon>
        <taxon>Anguinidae</taxon>
        <taxon>Anguininae</taxon>
        <taxon>Ditylenchus</taxon>
    </lineage>
</organism>
<keyword evidence="3" id="KW-1185">Reference proteome</keyword>
<accession>A0AAD4NH72</accession>